<dbReference type="STRING" id="1797247.A2419_02290"/>
<evidence type="ECO:0000256" key="1">
    <source>
        <dbReference type="ARBA" id="ARBA00004167"/>
    </source>
</evidence>
<keyword evidence="2" id="KW-0488">Methylation</keyword>
<evidence type="ECO:0000313" key="8">
    <source>
        <dbReference type="Proteomes" id="UP000176568"/>
    </source>
</evidence>
<name>A0A1F4Y1K4_9BACT</name>
<accession>A0A1F4Y1K4</accession>
<dbReference type="PANTHER" id="PTHR30093:SF44">
    <property type="entry name" value="TYPE II SECRETION SYSTEM CORE PROTEIN G"/>
    <property type="match status" value="1"/>
</dbReference>
<evidence type="ECO:0008006" key="9">
    <source>
        <dbReference type="Google" id="ProtNLM"/>
    </source>
</evidence>
<reference evidence="7 8" key="1">
    <citation type="journal article" date="2016" name="Nat. Commun.">
        <title>Thousands of microbial genomes shed light on interconnected biogeochemical processes in an aquifer system.</title>
        <authorList>
            <person name="Anantharaman K."/>
            <person name="Brown C.T."/>
            <person name="Hug L.A."/>
            <person name="Sharon I."/>
            <person name="Castelle C.J."/>
            <person name="Probst A.J."/>
            <person name="Thomas B.C."/>
            <person name="Singh A."/>
            <person name="Wilkins M.J."/>
            <person name="Karaoz U."/>
            <person name="Brodie E.L."/>
            <person name="Williams K.H."/>
            <person name="Hubbard S.S."/>
            <person name="Banfield J.F."/>
        </authorList>
    </citation>
    <scope>NUCLEOTIDE SEQUENCE [LARGE SCALE GENOMIC DNA]</scope>
</reference>
<organism evidence="7 8">
    <name type="scientific">Candidatus Adlerbacteria bacterium RIFOXYC1_FULL_48_26</name>
    <dbReference type="NCBI Taxonomy" id="1797247"/>
    <lineage>
        <taxon>Bacteria</taxon>
        <taxon>Candidatus Adleribacteriota</taxon>
    </lineage>
</organism>
<evidence type="ECO:0000313" key="7">
    <source>
        <dbReference type="EMBL" id="OGC87860.1"/>
    </source>
</evidence>
<evidence type="ECO:0000256" key="5">
    <source>
        <dbReference type="ARBA" id="ARBA00023136"/>
    </source>
</evidence>
<dbReference type="InterPro" id="IPR000983">
    <property type="entry name" value="Bac_GSPG_pilin"/>
</dbReference>
<keyword evidence="4 6" id="KW-1133">Transmembrane helix</keyword>
<dbReference type="PROSITE" id="PS00409">
    <property type="entry name" value="PROKAR_NTER_METHYL"/>
    <property type="match status" value="1"/>
</dbReference>
<evidence type="ECO:0000256" key="4">
    <source>
        <dbReference type="ARBA" id="ARBA00022989"/>
    </source>
</evidence>
<dbReference type="Gene3D" id="3.30.700.10">
    <property type="entry name" value="Glycoprotein, Type 4 Pilin"/>
    <property type="match status" value="1"/>
</dbReference>
<comment type="caution">
    <text evidence="7">The sequence shown here is derived from an EMBL/GenBank/DDBJ whole genome shotgun (WGS) entry which is preliminary data.</text>
</comment>
<keyword evidence="3 6" id="KW-0812">Transmembrane</keyword>
<dbReference type="PRINTS" id="PR00813">
    <property type="entry name" value="BCTERIALGSPG"/>
</dbReference>
<evidence type="ECO:0000256" key="2">
    <source>
        <dbReference type="ARBA" id="ARBA00022481"/>
    </source>
</evidence>
<dbReference type="GO" id="GO:0015628">
    <property type="term" value="P:protein secretion by the type II secretion system"/>
    <property type="evidence" value="ECO:0007669"/>
    <property type="project" value="InterPro"/>
</dbReference>
<comment type="subcellular location">
    <subcellularLocation>
        <location evidence="1">Membrane</location>
        <topology evidence="1">Single-pass membrane protein</topology>
    </subcellularLocation>
</comment>
<dbReference type="PANTHER" id="PTHR30093">
    <property type="entry name" value="GENERAL SECRETION PATHWAY PROTEIN G"/>
    <property type="match status" value="1"/>
</dbReference>
<dbReference type="InterPro" id="IPR045584">
    <property type="entry name" value="Pilin-like"/>
</dbReference>
<dbReference type="Proteomes" id="UP000176568">
    <property type="component" value="Unassembled WGS sequence"/>
</dbReference>
<dbReference type="Pfam" id="PF07963">
    <property type="entry name" value="N_methyl"/>
    <property type="match status" value="1"/>
</dbReference>
<dbReference type="SUPFAM" id="SSF54523">
    <property type="entry name" value="Pili subunits"/>
    <property type="match status" value="1"/>
</dbReference>
<evidence type="ECO:0000256" key="3">
    <source>
        <dbReference type="ARBA" id="ARBA00022692"/>
    </source>
</evidence>
<dbReference type="InterPro" id="IPR012902">
    <property type="entry name" value="N_methyl_site"/>
</dbReference>
<sequence>MKINTRGFTLIELLVVISIIGVLASIVLTSLTSARAKSRDAVRVETLRQIKIALELYYDANNRYPASVVGELLSGVIGLAPTYIGVLPVDPKNVAPYQYYYYSVSPYQTYGLLGGSESTGTYCLFHKEGAPPGWLPYPPC</sequence>
<dbReference type="EMBL" id="MEXB01000017">
    <property type="protein sequence ID" value="OGC87860.1"/>
    <property type="molecule type" value="Genomic_DNA"/>
</dbReference>
<gene>
    <name evidence="7" type="ORF">A2419_02290</name>
</gene>
<dbReference type="AlphaFoldDB" id="A0A1F4Y1K4"/>
<evidence type="ECO:0000256" key="6">
    <source>
        <dbReference type="SAM" id="Phobius"/>
    </source>
</evidence>
<keyword evidence="5 6" id="KW-0472">Membrane</keyword>
<feature type="transmembrane region" description="Helical" evidence="6">
    <location>
        <begin position="7"/>
        <end position="28"/>
    </location>
</feature>
<protein>
    <recommendedName>
        <fullName evidence="9">Type II secretion system protein GspG C-terminal domain-containing protein</fullName>
    </recommendedName>
</protein>
<dbReference type="GO" id="GO:0016020">
    <property type="term" value="C:membrane"/>
    <property type="evidence" value="ECO:0007669"/>
    <property type="project" value="UniProtKB-SubCell"/>
</dbReference>
<proteinExistence type="predicted"/>
<dbReference type="NCBIfam" id="TIGR02532">
    <property type="entry name" value="IV_pilin_GFxxxE"/>
    <property type="match status" value="1"/>
</dbReference>
<dbReference type="GO" id="GO:0015627">
    <property type="term" value="C:type II protein secretion system complex"/>
    <property type="evidence" value="ECO:0007669"/>
    <property type="project" value="InterPro"/>
</dbReference>